<accession>A0A806JZ54</accession>
<reference evidence="1" key="1">
    <citation type="submission" date="2012-03" db="EMBL/GenBank/DDBJ databases">
        <title>Functional metagenomics reveals considerable lignocellulase gene clusters in the gut microbiome of a wood-feeding higher termite.</title>
        <authorList>
            <person name="Liu N."/>
        </authorList>
    </citation>
    <scope>NUCLEOTIDE SEQUENCE</scope>
</reference>
<evidence type="ECO:0000313" key="1">
    <source>
        <dbReference type="EMBL" id="AGS52378.1"/>
    </source>
</evidence>
<protein>
    <submittedName>
        <fullName evidence="1">Uncharacterized protein</fullName>
    </submittedName>
</protein>
<name>A0A806JZ54_9BACT</name>
<proteinExistence type="predicted"/>
<sequence>MDIKKIFENCEDQGSFIKTTSASPMDGSQKAALNRKGNQLYNDGNVEAAKRVFITTGYSDGLSRVGDYYKSQNRPLDALRMYWTAPDKTKSEPIIEQVAYILQGLLDDKDAEDQVLKDE</sequence>
<dbReference type="AlphaFoldDB" id="A0A806JZ54"/>
<dbReference type="EMBL" id="JQ844191">
    <property type="protein sequence ID" value="AGS52378.1"/>
    <property type="molecule type" value="Genomic_DNA"/>
</dbReference>
<organism evidence="1">
    <name type="scientific">uncultured bacterium contig00077</name>
    <dbReference type="NCBI Taxonomy" id="1181555"/>
    <lineage>
        <taxon>Bacteria</taxon>
        <taxon>environmental samples</taxon>
    </lineage>
</organism>